<protein>
    <recommendedName>
        <fullName evidence="5">BZIP domain-containing protein</fullName>
    </recommendedName>
</protein>
<feature type="compositionally biased region" description="Polar residues" evidence="2">
    <location>
        <begin position="147"/>
        <end position="161"/>
    </location>
</feature>
<feature type="coiled-coil region" evidence="1">
    <location>
        <begin position="64"/>
        <end position="91"/>
    </location>
</feature>
<comment type="caution">
    <text evidence="3">The sequence shown here is derived from an EMBL/GenBank/DDBJ whole genome shotgun (WGS) entry which is preliminary data.</text>
</comment>
<feature type="region of interest" description="Disordered" evidence="2">
    <location>
        <begin position="1"/>
        <end position="45"/>
    </location>
</feature>
<name>A0A369JZW6_HYPMA</name>
<sequence>MPNFTQLPDVGSSHQLDSEPPPPALPACRPTSRMTRGRKKDLTIPPTRALVQQRDYRARRAQYVVDLEERCRKAEEENLQLRSDLAAARAGQVIPPIVPNPQTAHASSELMHNLSIASASLARFQQLAFSDAQLASQSGGQSPGPSNNHPFSQRPSTSTNVLRPASFPSPTSFTSPGSFPSPAPSPPYAYASAPYPASSSIRGSNPPRRKRLYREDSPDSVVSPAEDSFSRRSSRSPSPLSECCGGIMDCTDLIERDDGSLSDDDSPASRTSRVRTTSTSVPTVRYNTHRY</sequence>
<accession>A0A369JZW6</accession>
<feature type="compositionally biased region" description="Low complexity" evidence="2">
    <location>
        <begin position="269"/>
        <end position="285"/>
    </location>
</feature>
<gene>
    <name evidence="3" type="ORF">Hypma_008034</name>
</gene>
<evidence type="ECO:0000313" key="4">
    <source>
        <dbReference type="Proteomes" id="UP000076154"/>
    </source>
</evidence>
<reference evidence="3" key="1">
    <citation type="submission" date="2018-04" db="EMBL/GenBank/DDBJ databases">
        <title>Whole genome sequencing of Hypsizygus marmoreus.</title>
        <authorList>
            <person name="Choi I.-G."/>
            <person name="Min B."/>
            <person name="Kim J.-G."/>
            <person name="Kim S."/>
            <person name="Oh Y.-L."/>
            <person name="Kong W.-S."/>
            <person name="Park H."/>
            <person name="Jeong J."/>
            <person name="Song E.-S."/>
        </authorList>
    </citation>
    <scope>NUCLEOTIDE SEQUENCE [LARGE SCALE GENOMIC DNA]</scope>
    <source>
        <strain evidence="3">51987-8</strain>
    </source>
</reference>
<feature type="compositionally biased region" description="Low complexity" evidence="2">
    <location>
        <begin position="136"/>
        <end position="146"/>
    </location>
</feature>
<keyword evidence="4" id="KW-1185">Reference proteome</keyword>
<keyword evidence="1" id="KW-0175">Coiled coil</keyword>
<dbReference type="InParanoid" id="A0A369JZW6"/>
<dbReference type="EMBL" id="LUEZ02000041">
    <property type="protein sequence ID" value="RDB25173.1"/>
    <property type="molecule type" value="Genomic_DNA"/>
</dbReference>
<feature type="region of interest" description="Disordered" evidence="2">
    <location>
        <begin position="133"/>
        <end position="243"/>
    </location>
</feature>
<evidence type="ECO:0000256" key="2">
    <source>
        <dbReference type="SAM" id="MobiDB-lite"/>
    </source>
</evidence>
<proteinExistence type="predicted"/>
<feature type="region of interest" description="Disordered" evidence="2">
    <location>
        <begin position="255"/>
        <end position="291"/>
    </location>
</feature>
<evidence type="ECO:0000313" key="3">
    <source>
        <dbReference type="EMBL" id="RDB25173.1"/>
    </source>
</evidence>
<feature type="compositionally biased region" description="Low complexity" evidence="2">
    <location>
        <begin position="188"/>
        <end position="200"/>
    </location>
</feature>
<dbReference type="OrthoDB" id="3365874at2759"/>
<dbReference type="AlphaFoldDB" id="A0A369JZW6"/>
<organism evidence="3 4">
    <name type="scientific">Hypsizygus marmoreus</name>
    <name type="common">White beech mushroom</name>
    <name type="synonym">Agaricus marmoreus</name>
    <dbReference type="NCBI Taxonomy" id="39966"/>
    <lineage>
        <taxon>Eukaryota</taxon>
        <taxon>Fungi</taxon>
        <taxon>Dikarya</taxon>
        <taxon>Basidiomycota</taxon>
        <taxon>Agaricomycotina</taxon>
        <taxon>Agaricomycetes</taxon>
        <taxon>Agaricomycetidae</taxon>
        <taxon>Agaricales</taxon>
        <taxon>Tricholomatineae</taxon>
        <taxon>Lyophyllaceae</taxon>
        <taxon>Hypsizygus</taxon>
    </lineage>
</organism>
<feature type="compositionally biased region" description="Low complexity" evidence="2">
    <location>
        <begin position="164"/>
        <end position="178"/>
    </location>
</feature>
<evidence type="ECO:0008006" key="5">
    <source>
        <dbReference type="Google" id="ProtNLM"/>
    </source>
</evidence>
<evidence type="ECO:0000256" key="1">
    <source>
        <dbReference type="SAM" id="Coils"/>
    </source>
</evidence>
<dbReference type="Proteomes" id="UP000076154">
    <property type="component" value="Unassembled WGS sequence"/>
</dbReference>